<keyword evidence="1" id="KW-0732">Signal</keyword>
<reference evidence="2 3" key="1">
    <citation type="journal article" date="2008" name="Int. J. Syst. Evol. Microbiol.">
        <title>Neptunomonas japonica sp. nov., an Osedax japonicus symbiont-like bacterium isolated from sediment adjacent to sperm whale carcasses off Kagoshima, Japan.</title>
        <authorList>
            <person name="Miyazaki M."/>
            <person name="Nogi Y."/>
            <person name="Fujiwara Y."/>
            <person name="Kawato M."/>
            <person name="Kubokawa K."/>
            <person name="Horikoshi K."/>
        </authorList>
    </citation>
    <scope>NUCLEOTIDE SEQUENCE [LARGE SCALE GENOMIC DNA]</scope>
    <source>
        <strain evidence="2 3">JAMM 1380</strain>
    </source>
</reference>
<dbReference type="RefSeq" id="WP_201349741.1">
    <property type="nucleotide sequence ID" value="NZ_AP014546.1"/>
</dbReference>
<sequence length="106" mass="11529">MIKTAIVLTSLLSFSLTAFADQWIVAEGGYQICNSQKNYRKLLHYALYGVGKKPTTGCQLAPTGAQVSINHCVESDIILCKFTFIPISGVAISGWASKALLREIPH</sequence>
<dbReference type="AlphaFoldDB" id="A0A7R6PFB8"/>
<accession>A0A7R6PFB8</accession>
<proteinExistence type="predicted"/>
<feature type="chain" id="PRO_5032330267" evidence="1">
    <location>
        <begin position="21"/>
        <end position="106"/>
    </location>
</feature>
<organism evidence="2 3">
    <name type="scientific">Neptunomonas japonica JAMM 1380</name>
    <dbReference type="NCBI Taxonomy" id="1441457"/>
    <lineage>
        <taxon>Bacteria</taxon>
        <taxon>Pseudomonadati</taxon>
        <taxon>Pseudomonadota</taxon>
        <taxon>Gammaproteobacteria</taxon>
        <taxon>Oceanospirillales</taxon>
        <taxon>Oceanospirillaceae</taxon>
        <taxon>Neptunomonas</taxon>
    </lineage>
</organism>
<dbReference type="Proteomes" id="UP000595332">
    <property type="component" value="Chromosome"/>
</dbReference>
<evidence type="ECO:0000256" key="1">
    <source>
        <dbReference type="SAM" id="SignalP"/>
    </source>
</evidence>
<protein>
    <submittedName>
        <fullName evidence="2">Uncharacterized protein</fullName>
    </submittedName>
</protein>
<name>A0A7R6PFB8_9GAMM</name>
<feature type="signal peptide" evidence="1">
    <location>
        <begin position="1"/>
        <end position="20"/>
    </location>
</feature>
<keyword evidence="3" id="KW-1185">Reference proteome</keyword>
<evidence type="ECO:0000313" key="3">
    <source>
        <dbReference type="Proteomes" id="UP000595332"/>
    </source>
</evidence>
<gene>
    <name evidence="2" type="ORF">NEJAP_1153</name>
</gene>
<evidence type="ECO:0000313" key="2">
    <source>
        <dbReference type="EMBL" id="BBB29107.1"/>
    </source>
</evidence>
<dbReference type="KEGG" id="njp:NEJAP_1153"/>
<dbReference type="EMBL" id="AP014546">
    <property type="protein sequence ID" value="BBB29107.1"/>
    <property type="molecule type" value="Genomic_DNA"/>
</dbReference>